<name>A0A2S7WTJ4_9FLAO</name>
<dbReference type="GO" id="GO:0000156">
    <property type="term" value="F:phosphorelay response regulator activity"/>
    <property type="evidence" value="ECO:0007669"/>
    <property type="project" value="InterPro"/>
</dbReference>
<dbReference type="EMBL" id="MSCN01000001">
    <property type="protein sequence ID" value="PQJ80913.1"/>
    <property type="molecule type" value="Genomic_DNA"/>
</dbReference>
<keyword evidence="1" id="KW-0597">Phosphoprotein</keyword>
<evidence type="ECO:0000313" key="5">
    <source>
        <dbReference type="EMBL" id="PQJ80913.1"/>
    </source>
</evidence>
<dbReference type="AlphaFoldDB" id="A0A2S7WTJ4"/>
<dbReference type="PANTHER" id="PTHR37299">
    <property type="entry name" value="TRANSCRIPTIONAL REGULATOR-RELATED"/>
    <property type="match status" value="1"/>
</dbReference>
<dbReference type="InterPro" id="IPR001789">
    <property type="entry name" value="Sig_transdc_resp-reg_receiver"/>
</dbReference>
<dbReference type="Pfam" id="PF00072">
    <property type="entry name" value="Response_reg"/>
    <property type="match status" value="1"/>
</dbReference>
<dbReference type="Proteomes" id="UP000238882">
    <property type="component" value="Unassembled WGS sequence"/>
</dbReference>
<evidence type="ECO:0000259" key="4">
    <source>
        <dbReference type="PROSITE" id="PS50930"/>
    </source>
</evidence>
<evidence type="ECO:0008006" key="7">
    <source>
        <dbReference type="Google" id="ProtNLM"/>
    </source>
</evidence>
<dbReference type="PROSITE" id="PS50110">
    <property type="entry name" value="RESPONSE_REGULATORY"/>
    <property type="match status" value="1"/>
</dbReference>
<evidence type="ECO:0000256" key="2">
    <source>
        <dbReference type="SAM" id="Coils"/>
    </source>
</evidence>
<dbReference type="Gene3D" id="2.40.50.1020">
    <property type="entry name" value="LytTr DNA-binding domain"/>
    <property type="match status" value="1"/>
</dbReference>
<comment type="caution">
    <text evidence="5">The sequence shown here is derived from an EMBL/GenBank/DDBJ whole genome shotgun (WGS) entry which is preliminary data.</text>
</comment>
<feature type="coiled-coil region" evidence="2">
    <location>
        <begin position="104"/>
        <end position="140"/>
    </location>
</feature>
<accession>A0A2S7WTJ4</accession>
<reference evidence="5 6" key="1">
    <citation type="submission" date="2016-12" db="EMBL/GenBank/DDBJ databases">
        <title>Trade-off between light-utilization and light-protection in marine flavobacteria.</title>
        <authorList>
            <person name="Kumagai Y."/>
            <person name="Yoshizawa S."/>
            <person name="Kogure K."/>
            <person name="Iwasaki W."/>
        </authorList>
    </citation>
    <scope>NUCLEOTIDE SEQUENCE [LARGE SCALE GENOMIC DNA]</scope>
    <source>
        <strain evidence="5 6">NBRC 108759</strain>
    </source>
</reference>
<dbReference type="Pfam" id="PF04397">
    <property type="entry name" value="LytTR"/>
    <property type="match status" value="1"/>
</dbReference>
<dbReference type="GO" id="GO:0003677">
    <property type="term" value="F:DNA binding"/>
    <property type="evidence" value="ECO:0007669"/>
    <property type="project" value="InterPro"/>
</dbReference>
<protein>
    <recommendedName>
        <fullName evidence="7">DNA-binding response regulator</fullName>
    </recommendedName>
</protein>
<gene>
    <name evidence="5" type="ORF">BTO18_05240</name>
</gene>
<dbReference type="PANTHER" id="PTHR37299:SF1">
    <property type="entry name" value="STAGE 0 SPORULATION PROTEIN A HOMOLOG"/>
    <property type="match status" value="1"/>
</dbReference>
<feature type="modified residue" description="4-aspartylphosphate" evidence="1">
    <location>
        <position position="54"/>
    </location>
</feature>
<feature type="domain" description="Response regulatory" evidence="3">
    <location>
        <begin position="2"/>
        <end position="115"/>
    </location>
</feature>
<dbReference type="InterPro" id="IPR046947">
    <property type="entry name" value="LytR-like"/>
</dbReference>
<dbReference type="InterPro" id="IPR007492">
    <property type="entry name" value="LytTR_DNA-bd_dom"/>
</dbReference>
<dbReference type="SUPFAM" id="SSF52172">
    <property type="entry name" value="CheY-like"/>
    <property type="match status" value="1"/>
</dbReference>
<evidence type="ECO:0000313" key="6">
    <source>
        <dbReference type="Proteomes" id="UP000238882"/>
    </source>
</evidence>
<sequence length="246" mass="28965">MKTIIVDDEINARENLRYLTKTFCPKIEIVYEASNVDSAITAIESYKPQLVFLDIEMPQKNGFQLIHHFKKIDFYIIFVTAYDKYAIKAFKYSALDYLLKPIDIEELKNAVKKVTDNLAKDDLQKRLQLLKVNQKKLKKIAIPYKSDYVIIDVDTIACIEADRMYAHIKLIDGKTYTASKKLSYYEDILSNSETFIRIHRSWIVNTRHIYLYSKKEKHLELSNQTIIPISKSYKEKFEDLFKTSNH</sequence>
<keyword evidence="2" id="KW-0175">Coiled coil</keyword>
<proteinExistence type="predicted"/>
<dbReference type="InterPro" id="IPR011006">
    <property type="entry name" value="CheY-like_superfamily"/>
</dbReference>
<evidence type="ECO:0000256" key="1">
    <source>
        <dbReference type="PROSITE-ProRule" id="PRU00169"/>
    </source>
</evidence>
<dbReference type="PROSITE" id="PS50930">
    <property type="entry name" value="HTH_LYTTR"/>
    <property type="match status" value="1"/>
</dbReference>
<evidence type="ECO:0000259" key="3">
    <source>
        <dbReference type="PROSITE" id="PS50110"/>
    </source>
</evidence>
<keyword evidence="6" id="KW-1185">Reference proteome</keyword>
<feature type="domain" description="HTH LytTR-type" evidence="4">
    <location>
        <begin position="140"/>
        <end position="243"/>
    </location>
</feature>
<dbReference type="Gene3D" id="3.40.50.2300">
    <property type="match status" value="1"/>
</dbReference>
<organism evidence="5 6">
    <name type="scientific">Polaribacter porphyrae</name>
    <dbReference type="NCBI Taxonomy" id="1137780"/>
    <lineage>
        <taxon>Bacteria</taxon>
        <taxon>Pseudomonadati</taxon>
        <taxon>Bacteroidota</taxon>
        <taxon>Flavobacteriia</taxon>
        <taxon>Flavobacteriales</taxon>
        <taxon>Flavobacteriaceae</taxon>
    </lineage>
</organism>
<dbReference type="SMART" id="SM00448">
    <property type="entry name" value="REC"/>
    <property type="match status" value="1"/>
</dbReference>
<dbReference type="SMART" id="SM00850">
    <property type="entry name" value="LytTR"/>
    <property type="match status" value="1"/>
</dbReference>